<evidence type="ECO:0008006" key="4">
    <source>
        <dbReference type="Google" id="ProtNLM"/>
    </source>
</evidence>
<evidence type="ECO:0000256" key="1">
    <source>
        <dbReference type="ARBA" id="ARBA00009320"/>
    </source>
</evidence>
<evidence type="ECO:0000313" key="2">
    <source>
        <dbReference type="EMBL" id="KAH3684117.1"/>
    </source>
</evidence>
<name>A0A9P8Q6S0_WICPI</name>
<protein>
    <recommendedName>
        <fullName evidence="4">Aminodeoxychorismate lyase</fullName>
    </recommendedName>
</protein>
<dbReference type="InterPro" id="IPR036038">
    <property type="entry name" value="Aminotransferase-like"/>
</dbReference>
<dbReference type="OrthoDB" id="5288718at2759"/>
<reference evidence="2" key="1">
    <citation type="journal article" date="2021" name="Open Biol.">
        <title>Shared evolutionary footprints suggest mitochondrial oxidative damage underlies multiple complex I losses in fungi.</title>
        <authorList>
            <person name="Schikora-Tamarit M.A."/>
            <person name="Marcet-Houben M."/>
            <person name="Nosek J."/>
            <person name="Gabaldon T."/>
        </authorList>
    </citation>
    <scope>NUCLEOTIDE SEQUENCE</scope>
    <source>
        <strain evidence="2">CBS2887</strain>
    </source>
</reference>
<dbReference type="GO" id="GO:0046394">
    <property type="term" value="P:carboxylic acid biosynthetic process"/>
    <property type="evidence" value="ECO:0007669"/>
    <property type="project" value="UniProtKB-ARBA"/>
</dbReference>
<gene>
    <name evidence="2" type="ORF">WICPIJ_004913</name>
</gene>
<dbReference type="AlphaFoldDB" id="A0A9P8Q6S0"/>
<dbReference type="GO" id="GO:0003824">
    <property type="term" value="F:catalytic activity"/>
    <property type="evidence" value="ECO:0007669"/>
    <property type="project" value="InterPro"/>
</dbReference>
<evidence type="ECO:0000313" key="3">
    <source>
        <dbReference type="Proteomes" id="UP000774326"/>
    </source>
</evidence>
<dbReference type="Gene3D" id="3.20.10.10">
    <property type="entry name" value="D-amino Acid Aminotransferase, subunit A, domain 2"/>
    <property type="match status" value="1"/>
</dbReference>
<dbReference type="InterPro" id="IPR050571">
    <property type="entry name" value="Class-IV_PLP-Dep_Aminotrnsfr"/>
</dbReference>
<dbReference type="InterPro" id="IPR043131">
    <property type="entry name" value="BCAT-like_N"/>
</dbReference>
<keyword evidence="3" id="KW-1185">Reference proteome</keyword>
<organism evidence="2 3">
    <name type="scientific">Wickerhamomyces pijperi</name>
    <name type="common">Yeast</name>
    <name type="synonym">Pichia pijperi</name>
    <dbReference type="NCBI Taxonomy" id="599730"/>
    <lineage>
        <taxon>Eukaryota</taxon>
        <taxon>Fungi</taxon>
        <taxon>Dikarya</taxon>
        <taxon>Ascomycota</taxon>
        <taxon>Saccharomycotina</taxon>
        <taxon>Saccharomycetes</taxon>
        <taxon>Phaffomycetales</taxon>
        <taxon>Wickerhamomycetaceae</taxon>
        <taxon>Wickerhamomyces</taxon>
    </lineage>
</organism>
<dbReference type="Proteomes" id="UP000774326">
    <property type="component" value="Unassembled WGS sequence"/>
</dbReference>
<dbReference type="SUPFAM" id="SSF56752">
    <property type="entry name" value="D-aminoacid aminotransferase-like PLP-dependent enzymes"/>
    <property type="match status" value="1"/>
</dbReference>
<comment type="similarity">
    <text evidence="1">Belongs to the class-IV pyridoxal-phosphate-dependent aminotransferase family.</text>
</comment>
<dbReference type="PANTHER" id="PTHR42743:SF11">
    <property type="entry name" value="AMINODEOXYCHORISMATE LYASE"/>
    <property type="match status" value="1"/>
</dbReference>
<dbReference type="EMBL" id="JAEUBG010002701">
    <property type="protein sequence ID" value="KAH3684117.1"/>
    <property type="molecule type" value="Genomic_DNA"/>
</dbReference>
<proteinExistence type="inferred from homology"/>
<dbReference type="PANTHER" id="PTHR42743">
    <property type="entry name" value="AMINO-ACID AMINOTRANSFERASE"/>
    <property type="match status" value="1"/>
</dbReference>
<reference evidence="2" key="2">
    <citation type="submission" date="2021-01" db="EMBL/GenBank/DDBJ databases">
        <authorList>
            <person name="Schikora-Tamarit M.A."/>
        </authorList>
    </citation>
    <scope>NUCLEOTIDE SEQUENCE</scope>
    <source>
        <strain evidence="2">CBS2887</strain>
    </source>
</reference>
<dbReference type="InterPro" id="IPR001544">
    <property type="entry name" value="Aminotrans_IV"/>
</dbReference>
<accession>A0A9P8Q6S0</accession>
<sequence>MVKELDPKKLKEYDKVVGNLESTYINDFFKLDDYDFEIFSTIRYDPLLVDLETFTKILNDVDNSIDNSNLFFLFDEHFHRICFSLQFFKWNFKLTRAQFLKKLNESLAPLNKSNSYRIKVIVSKRGEVKIMVTDTPQRFNLMDGFNTLANYASPFWSVYVDTAPIHISPFTSLKTSKRDEYNKARHRVLPEPDTYGIPQEVLCFNTANQITEGSITNIAVKGFDEKTGEQRWYTPVLSSGCLCGVVRHMLLTKGLIKEKQIYLKDLRRDEEILLFNGLVGVVKGRIVN</sequence>
<dbReference type="Pfam" id="PF01063">
    <property type="entry name" value="Aminotran_4"/>
    <property type="match status" value="1"/>
</dbReference>
<dbReference type="Gene3D" id="3.30.470.10">
    <property type="match status" value="1"/>
</dbReference>
<dbReference type="InterPro" id="IPR043132">
    <property type="entry name" value="BCAT-like_C"/>
</dbReference>
<comment type="caution">
    <text evidence="2">The sequence shown here is derived from an EMBL/GenBank/DDBJ whole genome shotgun (WGS) entry which is preliminary data.</text>
</comment>